<keyword evidence="5 7" id="KW-1133">Transmembrane helix</keyword>
<keyword evidence="9" id="KW-0012">Acyltransferase</keyword>
<evidence type="ECO:0000256" key="1">
    <source>
        <dbReference type="ARBA" id="ARBA00004651"/>
    </source>
</evidence>
<evidence type="ECO:0000256" key="7">
    <source>
        <dbReference type="SAM" id="Phobius"/>
    </source>
</evidence>
<accession>A0A4R2E3A1</accession>
<keyword evidence="6 7" id="KW-0472">Membrane</keyword>
<gene>
    <name evidence="9" type="ORF">CLV25_12224</name>
</gene>
<evidence type="ECO:0000256" key="4">
    <source>
        <dbReference type="ARBA" id="ARBA00022692"/>
    </source>
</evidence>
<comment type="caution">
    <text evidence="9">The sequence shown here is derived from an EMBL/GenBank/DDBJ whole genome shotgun (WGS) entry which is preliminary data.</text>
</comment>
<name>A0A4R2E3A1_9BACT</name>
<evidence type="ECO:0000313" key="9">
    <source>
        <dbReference type="EMBL" id="TCN61715.1"/>
    </source>
</evidence>
<dbReference type="InterPro" id="IPR002656">
    <property type="entry name" value="Acyl_transf_3_dom"/>
</dbReference>
<feature type="transmembrane region" description="Helical" evidence="7">
    <location>
        <begin position="298"/>
        <end position="316"/>
    </location>
</feature>
<keyword evidence="10" id="KW-1185">Reference proteome</keyword>
<keyword evidence="4 7" id="KW-0812">Transmembrane</keyword>
<sequence length="326" mass="37599">MGIDLLRVISALGVVFIHVSAPLVTHNMKVVNDAFWAGNLFNVLGRFSVPVFVIISGYLILKPISSYADFYRKRFTRILLPLICWSVVYLLWAYFFDHTHPRKIWDGFFWGKPYFHLWFLGMLMGLYAVAPLLSDLLHRIGTRYFAYAAIGAFAVAMGMDAWDSYSGNKPWIGVWWVSYLGYFMIGGSLRSFKGVLNARWLLVLVAVVCYAMAFTFTGLLFEAKHYVWYFYSYLSITSILGAVALVNLFRKVEIPNSRFLSELSDLTFGIYLIHMIPLNIIKRYWYSSFVENSYLNTLLISLTVFVVSALVVWLMLKVKPLKKLMF</sequence>
<evidence type="ECO:0000313" key="10">
    <source>
        <dbReference type="Proteomes" id="UP000294830"/>
    </source>
</evidence>
<protein>
    <submittedName>
        <fullName evidence="9">Surface polysaccharide O-acyltransferase-like enzyme</fullName>
    </submittedName>
</protein>
<feature type="transmembrane region" description="Helical" evidence="7">
    <location>
        <begin position="145"/>
        <end position="165"/>
    </location>
</feature>
<feature type="transmembrane region" description="Helical" evidence="7">
    <location>
        <begin position="115"/>
        <end position="133"/>
    </location>
</feature>
<dbReference type="AlphaFoldDB" id="A0A4R2E3A1"/>
<feature type="transmembrane region" description="Helical" evidence="7">
    <location>
        <begin position="76"/>
        <end position="95"/>
    </location>
</feature>
<dbReference type="PANTHER" id="PTHR40074">
    <property type="entry name" value="O-ACETYLTRANSFERASE WECH"/>
    <property type="match status" value="1"/>
</dbReference>
<evidence type="ECO:0000256" key="3">
    <source>
        <dbReference type="ARBA" id="ARBA00022475"/>
    </source>
</evidence>
<feature type="transmembrane region" description="Helical" evidence="7">
    <location>
        <begin position="171"/>
        <end position="189"/>
    </location>
</feature>
<dbReference type="EMBL" id="SLWB01000022">
    <property type="protein sequence ID" value="TCN61715.1"/>
    <property type="molecule type" value="Genomic_DNA"/>
</dbReference>
<dbReference type="Proteomes" id="UP000294830">
    <property type="component" value="Unassembled WGS sequence"/>
</dbReference>
<feature type="transmembrane region" description="Helical" evidence="7">
    <location>
        <begin position="5"/>
        <end position="24"/>
    </location>
</feature>
<dbReference type="GO" id="GO:0005886">
    <property type="term" value="C:plasma membrane"/>
    <property type="evidence" value="ECO:0007669"/>
    <property type="project" value="UniProtKB-SubCell"/>
</dbReference>
<comment type="subcellular location">
    <subcellularLocation>
        <location evidence="1">Cell membrane</location>
        <topology evidence="1">Multi-pass membrane protein</topology>
    </subcellularLocation>
</comment>
<dbReference type="Pfam" id="PF01757">
    <property type="entry name" value="Acyl_transf_3"/>
    <property type="match status" value="1"/>
</dbReference>
<organism evidence="9 10">
    <name type="scientific">Acetobacteroides hydrogenigenes</name>
    <dbReference type="NCBI Taxonomy" id="979970"/>
    <lineage>
        <taxon>Bacteria</taxon>
        <taxon>Pseudomonadati</taxon>
        <taxon>Bacteroidota</taxon>
        <taxon>Bacteroidia</taxon>
        <taxon>Bacteroidales</taxon>
        <taxon>Rikenellaceae</taxon>
        <taxon>Acetobacteroides</taxon>
    </lineage>
</organism>
<dbReference type="PANTHER" id="PTHR40074:SF2">
    <property type="entry name" value="O-ACETYLTRANSFERASE WECH"/>
    <property type="match status" value="1"/>
</dbReference>
<evidence type="ECO:0000259" key="8">
    <source>
        <dbReference type="Pfam" id="PF01757"/>
    </source>
</evidence>
<feature type="domain" description="Acyltransferase 3" evidence="8">
    <location>
        <begin position="2"/>
        <end position="315"/>
    </location>
</feature>
<feature type="transmembrane region" description="Helical" evidence="7">
    <location>
        <begin position="44"/>
        <end position="64"/>
    </location>
</feature>
<evidence type="ECO:0000256" key="6">
    <source>
        <dbReference type="ARBA" id="ARBA00023136"/>
    </source>
</evidence>
<keyword evidence="3" id="KW-1003">Cell membrane</keyword>
<evidence type="ECO:0000256" key="5">
    <source>
        <dbReference type="ARBA" id="ARBA00022989"/>
    </source>
</evidence>
<reference evidence="9 10" key="1">
    <citation type="submission" date="2019-03" db="EMBL/GenBank/DDBJ databases">
        <title>Genomic Encyclopedia of Archaeal and Bacterial Type Strains, Phase II (KMG-II): from individual species to whole genera.</title>
        <authorList>
            <person name="Goeker M."/>
        </authorList>
    </citation>
    <scope>NUCLEOTIDE SEQUENCE [LARGE SCALE GENOMIC DNA]</scope>
    <source>
        <strain evidence="9 10">RL-C</strain>
    </source>
</reference>
<dbReference type="GO" id="GO:0016413">
    <property type="term" value="F:O-acetyltransferase activity"/>
    <property type="evidence" value="ECO:0007669"/>
    <property type="project" value="TreeGrafter"/>
</dbReference>
<feature type="transmembrane region" description="Helical" evidence="7">
    <location>
        <begin position="201"/>
        <end position="221"/>
    </location>
</feature>
<evidence type="ECO:0000256" key="2">
    <source>
        <dbReference type="ARBA" id="ARBA00007400"/>
    </source>
</evidence>
<dbReference type="GO" id="GO:0009246">
    <property type="term" value="P:enterobacterial common antigen biosynthetic process"/>
    <property type="evidence" value="ECO:0007669"/>
    <property type="project" value="TreeGrafter"/>
</dbReference>
<feature type="transmembrane region" description="Helical" evidence="7">
    <location>
        <begin position="227"/>
        <end position="248"/>
    </location>
</feature>
<keyword evidence="9" id="KW-0808">Transferase</keyword>
<comment type="similarity">
    <text evidence="2">Belongs to the acyltransferase 3 family.</text>
</comment>
<proteinExistence type="inferred from homology"/>